<protein>
    <recommendedName>
        <fullName evidence="2">M23ase beta-sheet core domain-containing protein</fullName>
    </recommendedName>
</protein>
<dbReference type="AlphaFoldDB" id="A0A0G1QYD8"/>
<comment type="caution">
    <text evidence="3">The sequence shown here is derived from an EMBL/GenBank/DDBJ whole genome shotgun (WGS) entry which is preliminary data.</text>
</comment>
<dbReference type="InterPro" id="IPR015943">
    <property type="entry name" value="WD40/YVTN_repeat-like_dom_sf"/>
</dbReference>
<dbReference type="PANTHER" id="PTHR21666">
    <property type="entry name" value="PEPTIDASE-RELATED"/>
    <property type="match status" value="1"/>
</dbReference>
<reference evidence="3 4" key="1">
    <citation type="journal article" date="2015" name="Nature">
        <title>rRNA introns, odd ribosomes, and small enigmatic genomes across a large radiation of phyla.</title>
        <authorList>
            <person name="Brown C.T."/>
            <person name="Hug L.A."/>
            <person name="Thomas B.C."/>
            <person name="Sharon I."/>
            <person name="Castelle C.J."/>
            <person name="Singh A."/>
            <person name="Wilkins M.J."/>
            <person name="Williams K.H."/>
            <person name="Banfield J.F."/>
        </authorList>
    </citation>
    <scope>NUCLEOTIDE SEQUENCE [LARGE SCALE GENOMIC DNA]</scope>
</reference>
<evidence type="ECO:0000313" key="4">
    <source>
        <dbReference type="Proteomes" id="UP000034873"/>
    </source>
</evidence>
<evidence type="ECO:0000256" key="1">
    <source>
        <dbReference type="SAM" id="SignalP"/>
    </source>
</evidence>
<dbReference type="PATRIC" id="fig|1619122.3.peg.470"/>
<dbReference type="Gene3D" id="2.130.10.10">
    <property type="entry name" value="YVTN repeat-like/Quinoprotein amine dehydrogenase"/>
    <property type="match status" value="2"/>
</dbReference>
<dbReference type="GO" id="GO:0004222">
    <property type="term" value="F:metalloendopeptidase activity"/>
    <property type="evidence" value="ECO:0007669"/>
    <property type="project" value="TreeGrafter"/>
</dbReference>
<sequence>MLRVLFGLGALLAAVLAGGGAAMAAPPPAPWTKTNLQTTKIAPVETTRWGLLVGENDSRIWLNPFNGVYTSNDLGDSWQQLGLNQRGVTDIASTNNTIYASTYYHVGGENGLFLSGDGGKTWQHKAGNFSASVVAADQSTALLGAYSHGLWVSNDAGNTWAQKMGDGFFGPRVYAAEAAEDIAVVALESQTFVSRDHGGSWSEVAPLSGKSVRFIELSNGVIFVSGSGMGVYKSSDDGLTWERVSGWGDGAAGAVAHHKSKIYLAVKDSGNKLNIVKSADNGLTWESTQFDLTTFDGIVTDISWLFSIPEYLFITVANIGTYRYQIPQPEIETFRFLNPPWDMQNQQELIEKIYSFFDHEYPLLGYPYHTEPANTGNTTLNFLGDRNTQPYMYYSSHDGYDFSLRESTPVLASAGGIAHYEFQPNGLGHSITIDHQNGYQTIYGHMQSSGLIAGTNDVMVNTGDVIGFVGNSGNSTGPHLHFAVTKTGSPSARVDPYAWQAEIFSAGPKPDPWENYAWTDQTGPHTGSKSPYLWNTTTNTVTKYISPVEQSTLALGNKALVMDKDTSYGGFTIYISPGFTPRVTDALLSYIAGTSTIINAYENLGGPIAAFLKPITIEIDLTNANLDDVKQNTLSIYFWNDSTQRWEALQSFFNLDDKKITAQTFHFSHFAVMGEVKNAFEDAAAVKNATFTVQ</sequence>
<dbReference type="InterPro" id="IPR011055">
    <property type="entry name" value="Dup_hybrid_motif"/>
</dbReference>
<dbReference type="InterPro" id="IPR050570">
    <property type="entry name" value="Cell_wall_metabolism_enzyme"/>
</dbReference>
<dbReference type="Pfam" id="PF01551">
    <property type="entry name" value="Peptidase_M23"/>
    <property type="match status" value="1"/>
</dbReference>
<organism evidence="3 4">
    <name type="scientific">candidate division WWE3 bacterium GW2011_GWC1_47_10</name>
    <dbReference type="NCBI Taxonomy" id="1619122"/>
    <lineage>
        <taxon>Bacteria</taxon>
        <taxon>Katanobacteria</taxon>
    </lineage>
</organism>
<dbReference type="Gene3D" id="2.70.70.10">
    <property type="entry name" value="Glucose Permease (Domain IIA)"/>
    <property type="match status" value="1"/>
</dbReference>
<evidence type="ECO:0000313" key="3">
    <source>
        <dbReference type="EMBL" id="KKU49879.1"/>
    </source>
</evidence>
<dbReference type="SUPFAM" id="SSF110296">
    <property type="entry name" value="Oligoxyloglucan reducing end-specific cellobiohydrolase"/>
    <property type="match status" value="1"/>
</dbReference>
<feature type="signal peptide" evidence="1">
    <location>
        <begin position="1"/>
        <end position="24"/>
    </location>
</feature>
<evidence type="ECO:0000259" key="2">
    <source>
        <dbReference type="Pfam" id="PF01551"/>
    </source>
</evidence>
<gene>
    <name evidence="3" type="ORF">UX73_C0026G0002</name>
</gene>
<dbReference type="STRING" id="1619122.UX73_C0026G0002"/>
<dbReference type="EMBL" id="LCNH01000026">
    <property type="protein sequence ID" value="KKU49879.1"/>
    <property type="molecule type" value="Genomic_DNA"/>
</dbReference>
<keyword evidence="1" id="KW-0732">Signal</keyword>
<feature type="chain" id="PRO_5002539294" description="M23ase beta-sheet core domain-containing protein" evidence="1">
    <location>
        <begin position="25"/>
        <end position="694"/>
    </location>
</feature>
<dbReference type="CDD" id="cd12797">
    <property type="entry name" value="M23_peptidase"/>
    <property type="match status" value="1"/>
</dbReference>
<accession>A0A0G1QYD8</accession>
<name>A0A0G1QYD8_UNCKA</name>
<dbReference type="CDD" id="cd15482">
    <property type="entry name" value="Sialidase_non-viral"/>
    <property type="match status" value="1"/>
</dbReference>
<dbReference type="PANTHER" id="PTHR21666:SF270">
    <property type="entry name" value="MUREIN HYDROLASE ACTIVATOR ENVC"/>
    <property type="match status" value="1"/>
</dbReference>
<feature type="domain" description="M23ase beta-sheet core" evidence="2">
    <location>
        <begin position="396"/>
        <end position="490"/>
    </location>
</feature>
<dbReference type="InterPro" id="IPR016047">
    <property type="entry name" value="M23ase_b-sheet_dom"/>
</dbReference>
<dbReference type="Proteomes" id="UP000034873">
    <property type="component" value="Unassembled WGS sequence"/>
</dbReference>
<proteinExistence type="predicted"/>
<dbReference type="SUPFAM" id="SSF51261">
    <property type="entry name" value="Duplicated hybrid motif"/>
    <property type="match status" value="1"/>
</dbReference>